<dbReference type="OrthoDB" id="5414888at2759"/>
<dbReference type="PANTHER" id="PTHR19854">
    <property type="entry name" value="TRANSDUCIN BETA-LIKE 3"/>
    <property type="match status" value="1"/>
</dbReference>
<dbReference type="InterPro" id="IPR013934">
    <property type="entry name" value="Utp13_C"/>
</dbReference>
<organism evidence="7 8">
    <name type="scientific">Brassicogethes aeneus</name>
    <name type="common">Rape pollen beetle</name>
    <name type="synonym">Meligethes aeneus</name>
    <dbReference type="NCBI Taxonomy" id="1431903"/>
    <lineage>
        <taxon>Eukaryota</taxon>
        <taxon>Metazoa</taxon>
        <taxon>Ecdysozoa</taxon>
        <taxon>Arthropoda</taxon>
        <taxon>Hexapoda</taxon>
        <taxon>Insecta</taxon>
        <taxon>Pterygota</taxon>
        <taxon>Neoptera</taxon>
        <taxon>Endopterygota</taxon>
        <taxon>Coleoptera</taxon>
        <taxon>Polyphaga</taxon>
        <taxon>Cucujiformia</taxon>
        <taxon>Nitidulidae</taxon>
        <taxon>Meligethinae</taxon>
        <taxon>Brassicogethes</taxon>
    </lineage>
</organism>
<dbReference type="SUPFAM" id="SSF50978">
    <property type="entry name" value="WD40 repeat-like"/>
    <property type="match status" value="2"/>
</dbReference>
<dbReference type="SMART" id="SM00320">
    <property type="entry name" value="WD40"/>
    <property type="match status" value="12"/>
</dbReference>
<evidence type="ECO:0000256" key="2">
    <source>
        <dbReference type="ARBA" id="ARBA00022574"/>
    </source>
</evidence>
<dbReference type="InterPro" id="IPR001680">
    <property type="entry name" value="WD40_rpt"/>
</dbReference>
<keyword evidence="5" id="KW-0175">Coiled coil</keyword>
<evidence type="ECO:0000313" key="7">
    <source>
        <dbReference type="EMBL" id="CAH0563684.1"/>
    </source>
</evidence>
<gene>
    <name evidence="7" type="ORF">MELIAE_LOCUS12444</name>
</gene>
<dbReference type="PANTHER" id="PTHR19854:SF15">
    <property type="entry name" value="TRANSDUCIN BETA-LIKE PROTEIN 3"/>
    <property type="match status" value="1"/>
</dbReference>
<dbReference type="InterPro" id="IPR015943">
    <property type="entry name" value="WD40/YVTN_repeat-like_dom_sf"/>
</dbReference>
<feature type="domain" description="U3 small nucleolar RNA-associated protein 13 C-terminal" evidence="6">
    <location>
        <begin position="643"/>
        <end position="774"/>
    </location>
</feature>
<keyword evidence="3" id="KW-0677">Repeat</keyword>
<feature type="coiled-coil region" evidence="5">
    <location>
        <begin position="624"/>
        <end position="652"/>
    </location>
</feature>
<accession>A0A9P0FMQ3</accession>
<dbReference type="GO" id="GO:0030686">
    <property type="term" value="C:90S preribosome"/>
    <property type="evidence" value="ECO:0007669"/>
    <property type="project" value="TreeGrafter"/>
</dbReference>
<evidence type="ECO:0000313" key="8">
    <source>
        <dbReference type="Proteomes" id="UP001154078"/>
    </source>
</evidence>
<evidence type="ECO:0000256" key="1">
    <source>
        <dbReference type="ARBA" id="ARBA00004604"/>
    </source>
</evidence>
<dbReference type="Pfam" id="PF08625">
    <property type="entry name" value="Utp13"/>
    <property type="match status" value="1"/>
</dbReference>
<evidence type="ECO:0000256" key="4">
    <source>
        <dbReference type="ARBA" id="ARBA00023242"/>
    </source>
</evidence>
<dbReference type="PRINTS" id="PR00320">
    <property type="entry name" value="GPROTEINBRPT"/>
</dbReference>
<dbReference type="InterPro" id="IPR019775">
    <property type="entry name" value="WD40_repeat_CS"/>
</dbReference>
<dbReference type="GO" id="GO:0000480">
    <property type="term" value="P:endonucleolytic cleavage in 5'-ETS of tricistronic rRNA transcript (SSU-rRNA, 5.8S rRNA, LSU-rRNA)"/>
    <property type="evidence" value="ECO:0007669"/>
    <property type="project" value="TreeGrafter"/>
</dbReference>
<dbReference type="Gene3D" id="2.130.10.10">
    <property type="entry name" value="YVTN repeat-like/Quinoprotein amine dehydrogenase"/>
    <property type="match status" value="3"/>
</dbReference>
<dbReference type="Pfam" id="PF00400">
    <property type="entry name" value="WD40"/>
    <property type="match status" value="9"/>
</dbReference>
<dbReference type="GO" id="GO:0032040">
    <property type="term" value="C:small-subunit processome"/>
    <property type="evidence" value="ECO:0007669"/>
    <property type="project" value="InterPro"/>
</dbReference>
<dbReference type="InterPro" id="IPR036322">
    <property type="entry name" value="WD40_repeat_dom_sf"/>
</dbReference>
<evidence type="ECO:0000256" key="5">
    <source>
        <dbReference type="SAM" id="Coils"/>
    </source>
</evidence>
<dbReference type="FunFam" id="2.130.10.10:FF:001886">
    <property type="entry name" value="Transducin beta protein 3"/>
    <property type="match status" value="1"/>
</dbReference>
<evidence type="ECO:0000256" key="3">
    <source>
        <dbReference type="ARBA" id="ARBA00022737"/>
    </source>
</evidence>
<protein>
    <recommendedName>
        <fullName evidence="6">U3 small nucleolar RNA-associated protein 13 C-terminal domain-containing protein</fullName>
    </recommendedName>
</protein>
<dbReference type="EMBL" id="OV121140">
    <property type="protein sequence ID" value="CAH0563684.1"/>
    <property type="molecule type" value="Genomic_DNA"/>
</dbReference>
<proteinExistence type="predicted"/>
<evidence type="ECO:0000259" key="6">
    <source>
        <dbReference type="Pfam" id="PF08625"/>
    </source>
</evidence>
<reference evidence="7" key="1">
    <citation type="submission" date="2021-12" db="EMBL/GenBank/DDBJ databases">
        <authorList>
            <person name="King R."/>
        </authorList>
    </citation>
    <scope>NUCLEOTIDE SEQUENCE</scope>
</reference>
<keyword evidence="2" id="KW-0853">WD repeat</keyword>
<dbReference type="AlphaFoldDB" id="A0A9P0FMQ3"/>
<dbReference type="PROSITE" id="PS00678">
    <property type="entry name" value="WD_REPEATS_1"/>
    <property type="match status" value="2"/>
</dbReference>
<keyword evidence="8" id="KW-1185">Reference proteome</keyword>
<dbReference type="CDD" id="cd00200">
    <property type="entry name" value="WD40"/>
    <property type="match status" value="1"/>
</dbReference>
<comment type="subcellular location">
    <subcellularLocation>
        <location evidence="1">Nucleus</location>
        <location evidence="1">Nucleolus</location>
    </subcellularLocation>
</comment>
<name>A0A9P0FMQ3_BRAAE</name>
<dbReference type="Proteomes" id="UP001154078">
    <property type="component" value="Chromosome 9"/>
</dbReference>
<dbReference type="GO" id="GO:0000472">
    <property type="term" value="P:endonucleolytic cleavage to generate mature 5'-end of SSU-rRNA from (SSU-rRNA, 5.8S rRNA, LSU-rRNA)"/>
    <property type="evidence" value="ECO:0007669"/>
    <property type="project" value="TreeGrafter"/>
</dbReference>
<dbReference type="GO" id="GO:0034511">
    <property type="term" value="F:U3 snoRNA binding"/>
    <property type="evidence" value="ECO:0007669"/>
    <property type="project" value="TreeGrafter"/>
</dbReference>
<dbReference type="InterPro" id="IPR020472">
    <property type="entry name" value="WD40_PAC1"/>
</dbReference>
<sequence>MSSAKLKEVFEPESKHSAFYTGGNIEWHEDTLYCQKNANISLLNVEDGVVSKIIGEEDSDDADYIQTFTTDGERLISSHKSGLLKMWNENGEIVKMWKYIHKGPIAKLALNGDKLASGGSDGVVRIWDLTHQACVLSLRGCQGVINVVAFHPEKNIIFASGDDGKIHSWGLGKGETVGVYDAHFSKVTSVGFANNGENFVSTGRDKVIILWEYNNTHALKTIAVYEALESIVVLPLKFKIPNFQGDPDGIYVASAGENAVIKVWDVKTAKEVYVQDNSLVSKASEEGGLAITHLVHSKKSKALAVVTAEQNIIIHSLKSFVCLKQFIGFSDDILDITYVGKEETHLAVATNSNDIKLYDNSTMNCQLLKGHTDIVLALNTSKTNPNLLISSAKDNKVRLWLLNDEDCTMSCVGIGTRHTGSVGSVAFANASSSFAVSVSQDTCIKMWEVPTKLKENEPLNCTFTEIAHQKDINCVAVAPNDKIIATASQDKTVKLWTESLTLVGVLTGHKRGVWSVRFSPVDQVVMSSSADCTIKLWSVAELYCLKTFEGHESSVLRAEFISNGMQILSTGGDGLLKLFSVKTSECDCTLDEHDGRIWALAVKKDESHVITGGSDSLLIKWKDATEERRLKRQKEEEELALEEQKLSNYIHNNQLLKALKLALRLDRPYQVLRIVQGVIKSQDTGLAETIKQLRNDQKESLLKCATNWNMNGKNCQPAQLVLNILLNELQTGDFRPIGLSSTLEGSLPYTERHFKRLTQMLQDIQLINYTINCMQPHAKSLA</sequence>
<keyword evidence="4" id="KW-0539">Nucleus</keyword>